<reference evidence="3" key="1">
    <citation type="journal article" date="2016" name="Nature">
        <title>Genome evolution in the allotetraploid frog Xenopus laevis.</title>
        <authorList>
            <person name="Session A.M."/>
            <person name="Uno Y."/>
            <person name="Kwon T."/>
            <person name="Chapman J.A."/>
            <person name="Toyoda A."/>
            <person name="Takahashi S."/>
            <person name="Fukui A."/>
            <person name="Hikosaka A."/>
            <person name="Suzuki A."/>
            <person name="Kondo M."/>
            <person name="van Heeringen S.J."/>
            <person name="Quigley I."/>
            <person name="Heinz S."/>
            <person name="Ogino H."/>
            <person name="Ochi H."/>
            <person name="Hellsten U."/>
            <person name="Lyons J.B."/>
            <person name="Simakov O."/>
            <person name="Putnam N."/>
            <person name="Stites J."/>
            <person name="Kuroki Y."/>
            <person name="Tanaka T."/>
            <person name="Michiue T."/>
            <person name="Watanabe M."/>
            <person name="Bogdanovic O."/>
            <person name="Lister R."/>
            <person name="Georgiou G."/>
            <person name="Paranjpe S.S."/>
            <person name="van Kruijsbergen I."/>
            <person name="Shu S."/>
            <person name="Carlson J."/>
            <person name="Kinoshita T."/>
            <person name="Ohta Y."/>
            <person name="Mawaribuchi S."/>
            <person name="Jenkins J."/>
            <person name="Grimwood J."/>
            <person name="Schmutz J."/>
            <person name="Mitros T."/>
            <person name="Mozaffari S.V."/>
            <person name="Suzuki Y."/>
            <person name="Haramoto Y."/>
            <person name="Yamamoto T.S."/>
            <person name="Takagi C."/>
            <person name="Heald R."/>
            <person name="Miller K."/>
            <person name="Haudenschild C."/>
            <person name="Kitzman J."/>
            <person name="Nakayama T."/>
            <person name="Izutsu Y."/>
            <person name="Robert J."/>
            <person name="Fortriede J."/>
            <person name="Burns K."/>
            <person name="Lotay V."/>
            <person name="Karimi K."/>
            <person name="Yasuoka Y."/>
            <person name="Dichmann D.S."/>
            <person name="Flajnik M.F."/>
            <person name="Houston D.W."/>
            <person name="Shendure J."/>
            <person name="DuPasquier L."/>
            <person name="Vize P.D."/>
            <person name="Zorn A.M."/>
            <person name="Ito M."/>
            <person name="Marcotte E.M."/>
            <person name="Wallingford J.B."/>
            <person name="Ito Y."/>
            <person name="Asashima M."/>
            <person name="Ueno N."/>
            <person name="Matsuda Y."/>
            <person name="Veenstra G.J."/>
            <person name="Fujiyama A."/>
            <person name="Harland R.M."/>
            <person name="Taira M."/>
            <person name="Rokhsar D.S."/>
        </authorList>
    </citation>
    <scope>NUCLEOTIDE SEQUENCE [LARGE SCALE GENOMIC DNA]</scope>
    <source>
        <strain evidence="3">J</strain>
    </source>
</reference>
<evidence type="ECO:0000256" key="1">
    <source>
        <dbReference type="SAM" id="Phobius"/>
    </source>
</evidence>
<keyword evidence="1" id="KW-0472">Membrane</keyword>
<proteinExistence type="predicted"/>
<keyword evidence="1" id="KW-1133">Transmembrane helix</keyword>
<dbReference type="EMBL" id="CM004469">
    <property type="protein sequence ID" value="OCT92564.1"/>
    <property type="molecule type" value="Genomic_DNA"/>
</dbReference>
<dbReference type="AlphaFoldDB" id="A0A974DIC5"/>
<evidence type="ECO:0000313" key="2">
    <source>
        <dbReference type="EMBL" id="OCT92564.1"/>
    </source>
</evidence>
<evidence type="ECO:0000313" key="3">
    <source>
        <dbReference type="Proteomes" id="UP000694892"/>
    </source>
</evidence>
<name>A0A974DIC5_XENLA</name>
<protein>
    <submittedName>
        <fullName evidence="2">Uncharacterized protein</fullName>
    </submittedName>
</protein>
<sequence>MREGEDNHNMIYSSFNARSAVTSYLLTFYSQWNVKTSPIYIFRERVLFLVLIVFSWFFSILLAYFPDMKKRQ</sequence>
<keyword evidence="1" id="KW-0812">Transmembrane</keyword>
<organism evidence="2 3">
    <name type="scientific">Xenopus laevis</name>
    <name type="common">African clawed frog</name>
    <dbReference type="NCBI Taxonomy" id="8355"/>
    <lineage>
        <taxon>Eukaryota</taxon>
        <taxon>Metazoa</taxon>
        <taxon>Chordata</taxon>
        <taxon>Craniata</taxon>
        <taxon>Vertebrata</taxon>
        <taxon>Euteleostomi</taxon>
        <taxon>Amphibia</taxon>
        <taxon>Batrachia</taxon>
        <taxon>Anura</taxon>
        <taxon>Pipoidea</taxon>
        <taxon>Pipidae</taxon>
        <taxon>Xenopodinae</taxon>
        <taxon>Xenopus</taxon>
        <taxon>Xenopus</taxon>
    </lineage>
</organism>
<gene>
    <name evidence="2" type="ORF">XELAEV_18015621mg</name>
</gene>
<accession>A0A974DIC5</accession>
<feature type="transmembrane region" description="Helical" evidence="1">
    <location>
        <begin position="46"/>
        <end position="65"/>
    </location>
</feature>
<dbReference type="Proteomes" id="UP000694892">
    <property type="component" value="Chromosome 2S"/>
</dbReference>